<proteinExistence type="predicted"/>
<accession>A0ACC0YC65</accession>
<comment type="caution">
    <text evidence="1">The sequence shown here is derived from an EMBL/GenBank/DDBJ whole genome shotgun (WGS) entry which is preliminary data.</text>
</comment>
<organism evidence="1 2">
    <name type="scientific">Pistacia integerrima</name>
    <dbReference type="NCBI Taxonomy" id="434235"/>
    <lineage>
        <taxon>Eukaryota</taxon>
        <taxon>Viridiplantae</taxon>
        <taxon>Streptophyta</taxon>
        <taxon>Embryophyta</taxon>
        <taxon>Tracheophyta</taxon>
        <taxon>Spermatophyta</taxon>
        <taxon>Magnoliopsida</taxon>
        <taxon>eudicotyledons</taxon>
        <taxon>Gunneridae</taxon>
        <taxon>Pentapetalae</taxon>
        <taxon>rosids</taxon>
        <taxon>malvids</taxon>
        <taxon>Sapindales</taxon>
        <taxon>Anacardiaceae</taxon>
        <taxon>Pistacia</taxon>
    </lineage>
</organism>
<dbReference type="EMBL" id="CM047742">
    <property type="protein sequence ID" value="KAJ0034711.1"/>
    <property type="molecule type" value="Genomic_DNA"/>
</dbReference>
<evidence type="ECO:0000313" key="1">
    <source>
        <dbReference type="EMBL" id="KAJ0034711.1"/>
    </source>
</evidence>
<reference evidence="2" key="1">
    <citation type="journal article" date="2023" name="G3 (Bethesda)">
        <title>Genome assembly and association tests identify interacting loci associated with vigor, precocity, and sex in interspecific pistachio rootstocks.</title>
        <authorList>
            <person name="Palmer W."/>
            <person name="Jacygrad E."/>
            <person name="Sagayaradj S."/>
            <person name="Cavanaugh K."/>
            <person name="Han R."/>
            <person name="Bertier L."/>
            <person name="Beede B."/>
            <person name="Kafkas S."/>
            <person name="Golino D."/>
            <person name="Preece J."/>
            <person name="Michelmore R."/>
        </authorList>
    </citation>
    <scope>NUCLEOTIDE SEQUENCE [LARGE SCALE GENOMIC DNA]</scope>
</reference>
<evidence type="ECO:0000313" key="2">
    <source>
        <dbReference type="Proteomes" id="UP001163603"/>
    </source>
</evidence>
<keyword evidence="2" id="KW-1185">Reference proteome</keyword>
<gene>
    <name evidence="1" type="ORF">Pint_25416</name>
</gene>
<name>A0ACC0YC65_9ROSI</name>
<sequence>MGKSRCYPSQKSLSNKFIGMLSCCCSKSKYSELDAQLEKKMSEEKVIRSSSGQISFNSSESIYSWFPKFKEGLKKIKGVFEQYDEDSNGAISRDELSKCLGKFNLQLKEERITELFTSCDINQSQEIQFTEFIVFLCLMDLLEEPSSSSSFKVISKELKETFDRIVDAFLFLDKNGDGKLNKKDVDKSLNEFYPWEKSPGNILKNPFMEMDQDRNGKVGFREFLFALIKWVGIDDSIGVEMDSDEEISDIE</sequence>
<dbReference type="Proteomes" id="UP001163603">
    <property type="component" value="Chromosome 7"/>
</dbReference>
<protein>
    <submittedName>
        <fullName evidence="1">Uncharacterized protein</fullName>
    </submittedName>
</protein>